<reference evidence="7 8" key="1">
    <citation type="submission" date="2019-08" db="EMBL/GenBank/DDBJ databases">
        <title>Calorimonas adulescens gen. nov., sp. nov., an anaerobic thermophilic bacterium from Sakhalin hot spring.</title>
        <authorList>
            <person name="Khomyakova M.A."/>
            <person name="Merkel A.Y."/>
            <person name="Novikov A."/>
            <person name="Bonch-Osmolovskaya E.A."/>
            <person name="Slobodkin A.I."/>
        </authorList>
    </citation>
    <scope>NUCLEOTIDE SEQUENCE [LARGE SCALE GENOMIC DNA]</scope>
    <source>
        <strain evidence="7 8">A05MB</strain>
    </source>
</reference>
<keyword evidence="1 4" id="KW-0547">Nucleotide-binding</keyword>
<evidence type="ECO:0000256" key="4">
    <source>
        <dbReference type="HAMAP-Rule" id="MF_00636"/>
    </source>
</evidence>
<dbReference type="GO" id="GO:0005525">
    <property type="term" value="F:GTP binding"/>
    <property type="evidence" value="ECO:0007669"/>
    <property type="project" value="UniProtKB-UniRule"/>
</dbReference>
<dbReference type="RefSeq" id="WP_149544296.1">
    <property type="nucleotide sequence ID" value="NZ_VTPS01000002.1"/>
</dbReference>
<dbReference type="InterPro" id="IPR053931">
    <property type="entry name" value="RapZ_C"/>
</dbReference>
<keyword evidence="2 4" id="KW-0067">ATP-binding</keyword>
<dbReference type="Pfam" id="PF22740">
    <property type="entry name" value="PapZ_C"/>
    <property type="match status" value="1"/>
</dbReference>
<dbReference type="HAMAP" id="MF_00636">
    <property type="entry name" value="RapZ_like"/>
    <property type="match status" value="1"/>
</dbReference>
<dbReference type="Proteomes" id="UP000322976">
    <property type="component" value="Unassembled WGS sequence"/>
</dbReference>
<dbReference type="PANTHER" id="PTHR30448:SF0">
    <property type="entry name" value="RNASE ADAPTER PROTEIN RAPZ"/>
    <property type="match status" value="1"/>
</dbReference>
<organism evidence="7 8">
    <name type="scientific">Calorimonas adulescens</name>
    <dbReference type="NCBI Taxonomy" id="2606906"/>
    <lineage>
        <taxon>Bacteria</taxon>
        <taxon>Bacillati</taxon>
        <taxon>Bacillota</taxon>
        <taxon>Clostridia</taxon>
        <taxon>Thermoanaerobacterales</taxon>
        <taxon>Thermoanaerobacteraceae</taxon>
        <taxon>Calorimonas</taxon>
    </lineage>
</organism>
<dbReference type="InterPro" id="IPR027417">
    <property type="entry name" value="P-loop_NTPase"/>
</dbReference>
<keyword evidence="8" id="KW-1185">Reference proteome</keyword>
<gene>
    <name evidence="7" type="primary">rapZ</name>
    <name evidence="7" type="ORF">FWJ32_01900</name>
</gene>
<protein>
    <submittedName>
        <fullName evidence="7">RNase adapter RapZ</fullName>
    </submittedName>
</protein>
<keyword evidence="3 4" id="KW-0342">GTP-binding</keyword>
<evidence type="ECO:0000256" key="3">
    <source>
        <dbReference type="ARBA" id="ARBA00023134"/>
    </source>
</evidence>
<evidence type="ECO:0000259" key="5">
    <source>
        <dbReference type="Pfam" id="PF03668"/>
    </source>
</evidence>
<evidence type="ECO:0000259" key="6">
    <source>
        <dbReference type="Pfam" id="PF22740"/>
    </source>
</evidence>
<dbReference type="GO" id="GO:0005524">
    <property type="term" value="F:ATP binding"/>
    <property type="evidence" value="ECO:0007669"/>
    <property type="project" value="UniProtKB-UniRule"/>
</dbReference>
<accession>A0A5D8QEG1</accession>
<dbReference type="Pfam" id="PF03668">
    <property type="entry name" value="RapZ-like_N"/>
    <property type="match status" value="1"/>
</dbReference>
<dbReference type="AlphaFoldDB" id="A0A5D8QEG1"/>
<sequence>MRFVIITGLSGAGKSQAMKAMEDIGYFCIDNLPPALIPKLADLCFDSKKISNVALVMDIRGGEFFHDFFEGIEYLKEANYPYEIIFLEASDAVLVRRYKETRRKHPLNNKGNIMEGIKRERELLGDVKKIANIIIDTTGLTSAQLKEQLYNIYVEGRKFSGLIINIVSFGYKYGLPLDADLVFDVRFLPNPFYIDELRPLTGNDGEVQRYVMQNKEASEFLDRLEDMIEFLIPFYIREGKSQLVIAIGCTGGRHRSITIANLLYDRLKKKDYNAYIEHRDIEEG</sequence>
<dbReference type="SUPFAM" id="SSF52540">
    <property type="entry name" value="P-loop containing nucleoside triphosphate hydrolases"/>
    <property type="match status" value="1"/>
</dbReference>
<proteinExistence type="inferred from homology"/>
<dbReference type="InterPro" id="IPR053930">
    <property type="entry name" value="RapZ-like_N"/>
</dbReference>
<evidence type="ECO:0000256" key="1">
    <source>
        <dbReference type="ARBA" id="ARBA00022741"/>
    </source>
</evidence>
<dbReference type="InterPro" id="IPR005337">
    <property type="entry name" value="RapZ-like"/>
</dbReference>
<evidence type="ECO:0000313" key="8">
    <source>
        <dbReference type="Proteomes" id="UP000322976"/>
    </source>
</evidence>
<feature type="binding site" evidence="4">
    <location>
        <begin position="8"/>
        <end position="15"/>
    </location>
    <ligand>
        <name>ATP</name>
        <dbReference type="ChEBI" id="CHEBI:30616"/>
    </ligand>
</feature>
<name>A0A5D8QEG1_9THEO</name>
<evidence type="ECO:0000256" key="2">
    <source>
        <dbReference type="ARBA" id="ARBA00022840"/>
    </source>
</evidence>
<feature type="binding site" evidence="4">
    <location>
        <begin position="58"/>
        <end position="61"/>
    </location>
    <ligand>
        <name>GTP</name>
        <dbReference type="ChEBI" id="CHEBI:37565"/>
    </ligand>
</feature>
<dbReference type="NCBIfam" id="NF003828">
    <property type="entry name" value="PRK05416.1"/>
    <property type="match status" value="1"/>
</dbReference>
<dbReference type="EMBL" id="VTPS01000002">
    <property type="protein sequence ID" value="TZE83100.1"/>
    <property type="molecule type" value="Genomic_DNA"/>
</dbReference>
<dbReference type="Gene3D" id="3.40.50.300">
    <property type="entry name" value="P-loop containing nucleotide triphosphate hydrolases"/>
    <property type="match status" value="1"/>
</dbReference>
<feature type="domain" description="RapZ C-terminal" evidence="6">
    <location>
        <begin position="163"/>
        <end position="282"/>
    </location>
</feature>
<comment type="caution">
    <text evidence="7">The sequence shown here is derived from an EMBL/GenBank/DDBJ whole genome shotgun (WGS) entry which is preliminary data.</text>
</comment>
<dbReference type="PIRSF" id="PIRSF005052">
    <property type="entry name" value="P-loopkin"/>
    <property type="match status" value="1"/>
</dbReference>
<feature type="domain" description="RapZ-like N-terminal" evidence="5">
    <location>
        <begin position="1"/>
        <end position="152"/>
    </location>
</feature>
<dbReference type="PANTHER" id="PTHR30448">
    <property type="entry name" value="RNASE ADAPTER PROTEIN RAPZ"/>
    <property type="match status" value="1"/>
</dbReference>
<evidence type="ECO:0000313" key="7">
    <source>
        <dbReference type="EMBL" id="TZE83100.1"/>
    </source>
</evidence>